<evidence type="ECO:0000313" key="2">
    <source>
        <dbReference type="Proteomes" id="UP000183832"/>
    </source>
</evidence>
<dbReference type="Proteomes" id="UP000183832">
    <property type="component" value="Unassembled WGS sequence"/>
</dbReference>
<evidence type="ECO:0000313" key="1">
    <source>
        <dbReference type="EMBL" id="CRK89182.1"/>
    </source>
</evidence>
<dbReference type="AlphaFoldDB" id="A0A1J1HRS9"/>
<protein>
    <submittedName>
        <fullName evidence="1">CLUMA_CG002943, isoform A</fullName>
    </submittedName>
</protein>
<dbReference type="EMBL" id="CVRI01000011">
    <property type="protein sequence ID" value="CRK89182.1"/>
    <property type="molecule type" value="Genomic_DNA"/>
</dbReference>
<gene>
    <name evidence="1" type="ORF">CLUMA_CG002943</name>
</gene>
<sequence length="65" mass="7557">MSKGKFKTLTLNEVDENSKRNKHKRVEQIVLRPFWPETLGSFGSLFFHQIIMSFALAGIQFEVKT</sequence>
<accession>A0A1J1HRS9</accession>
<proteinExistence type="predicted"/>
<keyword evidence="2" id="KW-1185">Reference proteome</keyword>
<reference evidence="1 2" key="1">
    <citation type="submission" date="2015-04" db="EMBL/GenBank/DDBJ databases">
        <authorList>
            <person name="Syromyatnikov M.Y."/>
            <person name="Popov V.N."/>
        </authorList>
    </citation>
    <scope>NUCLEOTIDE SEQUENCE [LARGE SCALE GENOMIC DNA]</scope>
</reference>
<organism evidence="1 2">
    <name type="scientific">Clunio marinus</name>
    <dbReference type="NCBI Taxonomy" id="568069"/>
    <lineage>
        <taxon>Eukaryota</taxon>
        <taxon>Metazoa</taxon>
        <taxon>Ecdysozoa</taxon>
        <taxon>Arthropoda</taxon>
        <taxon>Hexapoda</taxon>
        <taxon>Insecta</taxon>
        <taxon>Pterygota</taxon>
        <taxon>Neoptera</taxon>
        <taxon>Endopterygota</taxon>
        <taxon>Diptera</taxon>
        <taxon>Nematocera</taxon>
        <taxon>Chironomoidea</taxon>
        <taxon>Chironomidae</taxon>
        <taxon>Clunio</taxon>
    </lineage>
</organism>
<name>A0A1J1HRS9_9DIPT</name>